<dbReference type="EC" id="2.7.13.3" evidence="3"/>
<reference evidence="15" key="2">
    <citation type="journal article" date="2020" name="Microorganisms">
        <title>Osmotic Adaptation and Compatible Solute Biosynthesis of Phototrophic Bacteria as Revealed from Genome Analyses.</title>
        <authorList>
            <person name="Imhoff J.F."/>
            <person name="Rahn T."/>
            <person name="Kunzel S."/>
            <person name="Keller A."/>
            <person name="Neulinger S.C."/>
        </authorList>
    </citation>
    <scope>NUCLEOTIDE SEQUENCE</scope>
    <source>
        <strain evidence="15">DSM 4395</strain>
    </source>
</reference>
<dbReference type="InterPro" id="IPR036097">
    <property type="entry name" value="HisK_dim/P_sf"/>
</dbReference>
<dbReference type="PANTHER" id="PTHR45436:SF8">
    <property type="entry name" value="HISTIDINE KINASE"/>
    <property type="match status" value="1"/>
</dbReference>
<dbReference type="InterPro" id="IPR003661">
    <property type="entry name" value="HisK_dim/P_dom"/>
</dbReference>
<comment type="subcellular location">
    <subcellularLocation>
        <location evidence="2">Membrane</location>
    </subcellularLocation>
</comment>
<dbReference type="AlphaFoldDB" id="A0AAJ0XHI7"/>
<dbReference type="Proteomes" id="UP001296967">
    <property type="component" value="Unassembled WGS sequence"/>
</dbReference>
<evidence type="ECO:0000313" key="15">
    <source>
        <dbReference type="EMBL" id="MBK5931951.1"/>
    </source>
</evidence>
<evidence type="ECO:0000259" key="14">
    <source>
        <dbReference type="PROSITE" id="PS50885"/>
    </source>
</evidence>
<dbReference type="PANTHER" id="PTHR45436">
    <property type="entry name" value="SENSOR HISTIDINE KINASE YKOH"/>
    <property type="match status" value="1"/>
</dbReference>
<dbReference type="Gene3D" id="6.10.340.10">
    <property type="match status" value="1"/>
</dbReference>
<evidence type="ECO:0000256" key="10">
    <source>
        <dbReference type="ARBA" id="ARBA00023136"/>
    </source>
</evidence>
<dbReference type="InterPro" id="IPR003594">
    <property type="entry name" value="HATPase_dom"/>
</dbReference>
<keyword evidence="11" id="KW-0175">Coiled coil</keyword>
<dbReference type="PRINTS" id="PR00344">
    <property type="entry name" value="BCTRLSENSOR"/>
</dbReference>
<evidence type="ECO:0000256" key="4">
    <source>
        <dbReference type="ARBA" id="ARBA00022553"/>
    </source>
</evidence>
<comment type="caution">
    <text evidence="15">The sequence shown here is derived from an EMBL/GenBank/DDBJ whole genome shotgun (WGS) entry which is preliminary data.</text>
</comment>
<evidence type="ECO:0000256" key="8">
    <source>
        <dbReference type="ARBA" id="ARBA00022989"/>
    </source>
</evidence>
<dbReference type="Gene3D" id="1.10.287.130">
    <property type="match status" value="1"/>
</dbReference>
<keyword evidence="5" id="KW-0808">Transferase</keyword>
<dbReference type="Gene3D" id="3.30.565.10">
    <property type="entry name" value="Histidine kinase-like ATPase, C-terminal domain"/>
    <property type="match status" value="1"/>
</dbReference>
<feature type="domain" description="Histidine kinase" evidence="13">
    <location>
        <begin position="281"/>
        <end position="506"/>
    </location>
</feature>
<evidence type="ECO:0000256" key="9">
    <source>
        <dbReference type="ARBA" id="ARBA00023012"/>
    </source>
</evidence>
<dbReference type="SUPFAM" id="SSF55874">
    <property type="entry name" value="ATPase domain of HSP90 chaperone/DNA topoisomerase II/histidine kinase"/>
    <property type="match status" value="1"/>
</dbReference>
<feature type="coiled-coil region" evidence="11">
    <location>
        <begin position="254"/>
        <end position="281"/>
    </location>
</feature>
<accession>A0AAJ0XHI7</accession>
<evidence type="ECO:0000256" key="2">
    <source>
        <dbReference type="ARBA" id="ARBA00004370"/>
    </source>
</evidence>
<proteinExistence type="predicted"/>
<dbReference type="GO" id="GO:0000155">
    <property type="term" value="F:phosphorelay sensor kinase activity"/>
    <property type="evidence" value="ECO:0007669"/>
    <property type="project" value="InterPro"/>
</dbReference>
<evidence type="ECO:0000259" key="13">
    <source>
        <dbReference type="PROSITE" id="PS50109"/>
    </source>
</evidence>
<dbReference type="SMART" id="SM00388">
    <property type="entry name" value="HisKA"/>
    <property type="match status" value="1"/>
</dbReference>
<dbReference type="EMBL" id="NHSF01000072">
    <property type="protein sequence ID" value="MBK5931951.1"/>
    <property type="molecule type" value="Genomic_DNA"/>
</dbReference>
<evidence type="ECO:0000256" key="6">
    <source>
        <dbReference type="ARBA" id="ARBA00022692"/>
    </source>
</evidence>
<dbReference type="Pfam" id="PF00672">
    <property type="entry name" value="HAMP"/>
    <property type="match status" value="1"/>
</dbReference>
<reference evidence="15" key="1">
    <citation type="submission" date="2017-05" db="EMBL/GenBank/DDBJ databases">
        <authorList>
            <person name="Imhoff J.F."/>
            <person name="Rahn T."/>
            <person name="Kuenzel S."/>
            <person name="Neulinger S.C."/>
        </authorList>
    </citation>
    <scope>NUCLEOTIDE SEQUENCE</scope>
    <source>
        <strain evidence="15">DSM 4395</strain>
    </source>
</reference>
<dbReference type="GO" id="GO:0005886">
    <property type="term" value="C:plasma membrane"/>
    <property type="evidence" value="ECO:0007669"/>
    <property type="project" value="TreeGrafter"/>
</dbReference>
<dbReference type="SMART" id="SM00304">
    <property type="entry name" value="HAMP"/>
    <property type="match status" value="1"/>
</dbReference>
<dbReference type="CDD" id="cd00075">
    <property type="entry name" value="HATPase"/>
    <property type="match status" value="1"/>
</dbReference>
<gene>
    <name evidence="15" type="ORF">CCR82_15785</name>
</gene>
<comment type="catalytic activity">
    <reaction evidence="1">
        <text>ATP + protein L-histidine = ADP + protein N-phospho-L-histidine.</text>
        <dbReference type="EC" id="2.7.13.3"/>
    </reaction>
</comment>
<dbReference type="Pfam" id="PF02518">
    <property type="entry name" value="HATPase_c"/>
    <property type="match status" value="1"/>
</dbReference>
<evidence type="ECO:0000256" key="12">
    <source>
        <dbReference type="SAM" id="Phobius"/>
    </source>
</evidence>
<dbReference type="RefSeq" id="WP_201246787.1">
    <property type="nucleotide sequence ID" value="NZ_NHSF01000072.1"/>
</dbReference>
<dbReference type="InterPro" id="IPR036890">
    <property type="entry name" value="HATPase_C_sf"/>
</dbReference>
<dbReference type="SUPFAM" id="SSF158472">
    <property type="entry name" value="HAMP domain-like"/>
    <property type="match status" value="1"/>
</dbReference>
<dbReference type="InterPro" id="IPR004358">
    <property type="entry name" value="Sig_transdc_His_kin-like_C"/>
</dbReference>
<sequence>MSSRAKARRAWRWLRVTLKRRWLSAALGPTLNRWQHTSRFTLTSSTFRLALLYMLLVGVSVAILLGFIYWSTAGYMARQTDATIGAEIEGLAEQYRRRGLAGLSTLIAERIARDPQGASIYLLTQPNGTPIIGNLDSWPPVAPDVDGWVQFRTQHATPGKARVEHQTRAQVFRLRGDLRLLVGRDVRELVALRNLVLDAIGWGLAITVGLALLGGWLMGAGIARRLDVINQVSREIMRGDLSRRVPSAGTGDDFDQLAENLNRMLERIEALMLSIRQVSDNIAHDLRTPLSRLRHRLELLRGSALNAEASAEVEVAIADADELLSAFNALLRIARIEAGSRRAAFADLDPLPLLHDVAELYEPLATESRQAIEVAWADGGARSNDGSNDGDACRLHADRDLLFQALANLVDNAIKHTPDGGHIRLRADCSDEAVELSVSDDGPGIPPELREKVLQRFFRIDASRAAPGHGLGLSLVQAVAQLHGASLSLEDAAPGLRVRLRLPKQRPGSEMRERGWD</sequence>
<dbReference type="InterPro" id="IPR005467">
    <property type="entry name" value="His_kinase_dom"/>
</dbReference>
<dbReference type="CDD" id="cd06225">
    <property type="entry name" value="HAMP"/>
    <property type="match status" value="1"/>
</dbReference>
<dbReference type="SMART" id="SM00387">
    <property type="entry name" value="HATPase_c"/>
    <property type="match status" value="1"/>
</dbReference>
<keyword evidence="4" id="KW-0597">Phosphoprotein</keyword>
<keyword evidence="6 12" id="KW-0812">Transmembrane</keyword>
<dbReference type="PROSITE" id="PS50109">
    <property type="entry name" value="HIS_KIN"/>
    <property type="match status" value="1"/>
</dbReference>
<dbReference type="Pfam" id="PF00512">
    <property type="entry name" value="HisKA"/>
    <property type="match status" value="1"/>
</dbReference>
<dbReference type="InterPro" id="IPR050428">
    <property type="entry name" value="TCS_sensor_his_kinase"/>
</dbReference>
<dbReference type="SUPFAM" id="SSF47384">
    <property type="entry name" value="Homodimeric domain of signal transducing histidine kinase"/>
    <property type="match status" value="1"/>
</dbReference>
<keyword evidence="16" id="KW-1185">Reference proteome</keyword>
<evidence type="ECO:0000256" key="11">
    <source>
        <dbReference type="SAM" id="Coils"/>
    </source>
</evidence>
<dbReference type="InterPro" id="IPR003660">
    <property type="entry name" value="HAMP_dom"/>
</dbReference>
<dbReference type="PROSITE" id="PS50885">
    <property type="entry name" value="HAMP"/>
    <property type="match status" value="1"/>
</dbReference>
<keyword evidence="10 12" id="KW-0472">Membrane</keyword>
<feature type="domain" description="HAMP" evidence="14">
    <location>
        <begin position="220"/>
        <end position="273"/>
    </location>
</feature>
<organism evidence="15 16">
    <name type="scientific">Halochromatium salexigens</name>
    <name type="common">Chromatium salexigens</name>
    <dbReference type="NCBI Taxonomy" id="49447"/>
    <lineage>
        <taxon>Bacteria</taxon>
        <taxon>Pseudomonadati</taxon>
        <taxon>Pseudomonadota</taxon>
        <taxon>Gammaproteobacteria</taxon>
        <taxon>Chromatiales</taxon>
        <taxon>Chromatiaceae</taxon>
        <taxon>Halochromatium</taxon>
    </lineage>
</organism>
<feature type="transmembrane region" description="Helical" evidence="12">
    <location>
        <begin position="195"/>
        <end position="218"/>
    </location>
</feature>
<evidence type="ECO:0000313" key="16">
    <source>
        <dbReference type="Proteomes" id="UP001296967"/>
    </source>
</evidence>
<name>A0AAJ0XHI7_HALSE</name>
<evidence type="ECO:0000256" key="5">
    <source>
        <dbReference type="ARBA" id="ARBA00022679"/>
    </source>
</evidence>
<keyword evidence="9" id="KW-0902">Two-component regulatory system</keyword>
<protein>
    <recommendedName>
        <fullName evidence="3">histidine kinase</fullName>
        <ecNumber evidence="3">2.7.13.3</ecNumber>
    </recommendedName>
</protein>
<evidence type="ECO:0000256" key="3">
    <source>
        <dbReference type="ARBA" id="ARBA00012438"/>
    </source>
</evidence>
<evidence type="ECO:0000256" key="7">
    <source>
        <dbReference type="ARBA" id="ARBA00022777"/>
    </source>
</evidence>
<evidence type="ECO:0000256" key="1">
    <source>
        <dbReference type="ARBA" id="ARBA00000085"/>
    </source>
</evidence>
<keyword evidence="7 15" id="KW-0418">Kinase</keyword>
<keyword evidence="8 12" id="KW-1133">Transmembrane helix</keyword>
<feature type="transmembrane region" description="Helical" evidence="12">
    <location>
        <begin position="49"/>
        <end position="70"/>
    </location>
</feature>